<evidence type="ECO:0000313" key="2">
    <source>
        <dbReference type="Proteomes" id="UP000091918"/>
    </source>
</evidence>
<protein>
    <submittedName>
        <fullName evidence="1">Uncharacterized protein</fullName>
    </submittedName>
</protein>
<reference evidence="1 2" key="1">
    <citation type="submission" date="2015-07" db="EMBL/GenBank/DDBJ databases">
        <title>Emmonsia species relationships and genome sequence.</title>
        <authorList>
            <person name="Cuomo C.A."/>
            <person name="Schwartz I.S."/>
            <person name="Kenyon C."/>
            <person name="de Hoog G.S."/>
            <person name="Govender N.P."/>
            <person name="Botha A."/>
            <person name="Moreno L."/>
            <person name="de Vries M."/>
            <person name="Munoz J.F."/>
            <person name="Stielow J.B."/>
        </authorList>
    </citation>
    <scope>NUCLEOTIDE SEQUENCE [LARGE SCALE GENOMIC DNA]</scope>
    <source>
        <strain evidence="1 2">CBS 136260</strain>
    </source>
</reference>
<name>A0A1B7NJN1_9EURO</name>
<comment type="caution">
    <text evidence="1">The sequence shown here is derived from an EMBL/GenBank/DDBJ whole genome shotgun (WGS) entry which is preliminary data.</text>
</comment>
<dbReference type="Proteomes" id="UP000091918">
    <property type="component" value="Unassembled WGS sequence"/>
</dbReference>
<evidence type="ECO:0000313" key="1">
    <source>
        <dbReference type="EMBL" id="OAX76922.1"/>
    </source>
</evidence>
<organism evidence="1 2">
    <name type="scientific">Emergomyces africanus</name>
    <dbReference type="NCBI Taxonomy" id="1955775"/>
    <lineage>
        <taxon>Eukaryota</taxon>
        <taxon>Fungi</taxon>
        <taxon>Dikarya</taxon>
        <taxon>Ascomycota</taxon>
        <taxon>Pezizomycotina</taxon>
        <taxon>Eurotiomycetes</taxon>
        <taxon>Eurotiomycetidae</taxon>
        <taxon>Onygenales</taxon>
        <taxon>Ajellomycetaceae</taxon>
        <taxon>Emergomyces</taxon>
    </lineage>
</organism>
<sequence>MRIDLGRSLFESVKLRDVQSMSEIVISLNRNLQCLYVKDHPYDHVFDPLATSIDQLPTLTDISMKPKEFSSLQKTASSPHPEF</sequence>
<accession>A0A1B7NJN1</accession>
<keyword evidence="2" id="KW-1185">Reference proteome</keyword>
<gene>
    <name evidence="1" type="ORF">ACJ72_08785</name>
</gene>
<dbReference type="EMBL" id="LGUA01004010">
    <property type="protein sequence ID" value="OAX76922.1"/>
    <property type="molecule type" value="Genomic_DNA"/>
</dbReference>
<dbReference type="AlphaFoldDB" id="A0A1B7NJN1"/>
<proteinExistence type="predicted"/>